<organism evidence="1 2">
    <name type="scientific">Helicostylum pulchrum</name>
    <dbReference type="NCBI Taxonomy" id="562976"/>
    <lineage>
        <taxon>Eukaryota</taxon>
        <taxon>Fungi</taxon>
        <taxon>Fungi incertae sedis</taxon>
        <taxon>Mucoromycota</taxon>
        <taxon>Mucoromycotina</taxon>
        <taxon>Mucoromycetes</taxon>
        <taxon>Mucorales</taxon>
        <taxon>Mucorineae</taxon>
        <taxon>Mucoraceae</taxon>
        <taxon>Helicostylum</taxon>
    </lineage>
</organism>
<dbReference type="EMBL" id="BAABUJ010000006">
    <property type="protein sequence ID" value="GAA5796371.1"/>
    <property type="molecule type" value="Genomic_DNA"/>
</dbReference>
<name>A0ABP9XNK5_9FUNG</name>
<evidence type="ECO:0000313" key="1">
    <source>
        <dbReference type="EMBL" id="GAA5796371.1"/>
    </source>
</evidence>
<evidence type="ECO:0000313" key="2">
    <source>
        <dbReference type="Proteomes" id="UP001476247"/>
    </source>
</evidence>
<dbReference type="Proteomes" id="UP001476247">
    <property type="component" value="Unassembled WGS sequence"/>
</dbReference>
<proteinExistence type="predicted"/>
<keyword evidence="2" id="KW-1185">Reference proteome</keyword>
<sequence>MSITSNRHISREIKWRKHDAIFPDPFDLTRNIVGTCTAIGARVISQEFEKADNQLRRGSDFASVLNVNDRVQRPINPKSMEYRFGHRG</sequence>
<reference evidence="1 2" key="1">
    <citation type="submission" date="2024-04" db="EMBL/GenBank/DDBJ databases">
        <title>genome sequences of Mucor flavus KT1a and Helicostylum pulchrum KT1b strains isolation_sourced from the surface of a dry-aged beef.</title>
        <authorList>
            <person name="Toyotome T."/>
            <person name="Hosono M."/>
            <person name="Torimaru M."/>
            <person name="Fukuda K."/>
            <person name="Mikami N."/>
        </authorList>
    </citation>
    <scope>NUCLEOTIDE SEQUENCE [LARGE SCALE GENOMIC DNA]</scope>
    <source>
        <strain evidence="1 2">KT1b</strain>
    </source>
</reference>
<protein>
    <submittedName>
        <fullName evidence="1">Uncharacterized protein</fullName>
    </submittedName>
</protein>
<comment type="caution">
    <text evidence="1">The sequence shown here is derived from an EMBL/GenBank/DDBJ whole genome shotgun (WGS) entry which is preliminary data.</text>
</comment>
<accession>A0ABP9XNK5</accession>
<gene>
    <name evidence="1" type="ORF">HPULCUR_001742</name>
</gene>